<protein>
    <submittedName>
        <fullName evidence="1">Uncharacterized protein</fullName>
    </submittedName>
</protein>
<dbReference type="Proteomes" id="UP000885750">
    <property type="component" value="Unassembled WGS sequence"/>
</dbReference>
<proteinExistence type="predicted"/>
<name>A0A7V2WU62_LEUMU</name>
<comment type="caution">
    <text evidence="1">The sequence shown here is derived from an EMBL/GenBank/DDBJ whole genome shotgun (WGS) entry which is preliminary data.</text>
</comment>
<dbReference type="AlphaFoldDB" id="A0A7V2WU62"/>
<sequence length="68" mass="8058">MAAKMELRWLKEDDYQGVSQRFVKFCKEDISLRVESDVNFDLGVYEASIRLILEKMNQIEEQKKQGVM</sequence>
<evidence type="ECO:0000313" key="1">
    <source>
        <dbReference type="EMBL" id="HFC91776.1"/>
    </source>
</evidence>
<organism evidence="1">
    <name type="scientific">Leucothrix mucor</name>
    <dbReference type="NCBI Taxonomy" id="45248"/>
    <lineage>
        <taxon>Bacteria</taxon>
        <taxon>Pseudomonadati</taxon>
        <taxon>Pseudomonadota</taxon>
        <taxon>Gammaproteobacteria</taxon>
        <taxon>Thiotrichales</taxon>
        <taxon>Thiotrichaceae</taxon>
        <taxon>Leucothrix</taxon>
    </lineage>
</organism>
<dbReference type="EMBL" id="DRMS01000131">
    <property type="protein sequence ID" value="HFC91776.1"/>
    <property type="molecule type" value="Genomic_DNA"/>
</dbReference>
<gene>
    <name evidence="1" type="ORF">ENJ51_03090</name>
</gene>
<reference evidence="1" key="1">
    <citation type="journal article" date="2020" name="mSystems">
        <title>Genome- and Community-Level Interaction Insights into Carbon Utilization and Element Cycling Functions of Hydrothermarchaeota in Hydrothermal Sediment.</title>
        <authorList>
            <person name="Zhou Z."/>
            <person name="Liu Y."/>
            <person name="Xu W."/>
            <person name="Pan J."/>
            <person name="Luo Z.H."/>
            <person name="Li M."/>
        </authorList>
    </citation>
    <scope>NUCLEOTIDE SEQUENCE [LARGE SCALE GENOMIC DNA]</scope>
    <source>
        <strain evidence="1">HyVt-493</strain>
    </source>
</reference>
<accession>A0A7V2WU62</accession>